<feature type="region of interest" description="Disordered" evidence="1">
    <location>
        <begin position="501"/>
        <end position="522"/>
    </location>
</feature>
<gene>
    <name evidence="3" type="primary">LOC136076661</name>
</gene>
<keyword evidence="2" id="KW-1185">Reference proteome</keyword>
<accession>A0ABM4BAW4</accession>
<reference evidence="3" key="2">
    <citation type="submission" date="2025-08" db="UniProtKB">
        <authorList>
            <consortium name="RefSeq"/>
        </authorList>
    </citation>
    <scope>IDENTIFICATION</scope>
</reference>
<dbReference type="GeneID" id="136076661"/>
<name>A0ABM4BAW4_HYDVU</name>
<feature type="compositionally biased region" description="Basic and acidic residues" evidence="1">
    <location>
        <begin position="501"/>
        <end position="511"/>
    </location>
</feature>
<feature type="compositionally biased region" description="Low complexity" evidence="1">
    <location>
        <begin position="512"/>
        <end position="522"/>
    </location>
</feature>
<organism evidence="2 3">
    <name type="scientific">Hydra vulgaris</name>
    <name type="common">Hydra</name>
    <name type="synonym">Hydra attenuata</name>
    <dbReference type="NCBI Taxonomy" id="6087"/>
    <lineage>
        <taxon>Eukaryota</taxon>
        <taxon>Metazoa</taxon>
        <taxon>Cnidaria</taxon>
        <taxon>Hydrozoa</taxon>
        <taxon>Hydroidolina</taxon>
        <taxon>Anthoathecata</taxon>
        <taxon>Aplanulata</taxon>
        <taxon>Hydridae</taxon>
        <taxon>Hydra</taxon>
    </lineage>
</organism>
<reference evidence="2" key="1">
    <citation type="submission" date="2025-05" db="UniProtKB">
        <authorList>
            <consortium name="RefSeq"/>
        </authorList>
    </citation>
    <scope>NUCLEOTIDE SEQUENCE [LARGE SCALE GENOMIC DNA]</scope>
</reference>
<evidence type="ECO:0000313" key="2">
    <source>
        <dbReference type="Proteomes" id="UP001652625"/>
    </source>
</evidence>
<evidence type="ECO:0000256" key="1">
    <source>
        <dbReference type="SAM" id="MobiDB-lite"/>
    </source>
</evidence>
<proteinExistence type="predicted"/>
<protein>
    <submittedName>
        <fullName evidence="3">Uncharacterized protein LOC136076661</fullName>
    </submittedName>
</protein>
<dbReference type="RefSeq" id="XP_065646059.1">
    <property type="nucleotide sequence ID" value="XM_065789987.1"/>
</dbReference>
<evidence type="ECO:0000313" key="3">
    <source>
        <dbReference type="RefSeq" id="XP_065646059.1"/>
    </source>
</evidence>
<sequence>MSSVIDCVLCNKKDVLSYGLTLGNGQSICKECASCSNNILNIDEFVGKAFQKFSTEKLSEIASSMLLKSVFKGQLYSYRHNLYKAGGEGKRYLCDIDLVDLLSDEQQHALYSAFATSYNELKLNDYVLKVLVPEAIIYLFAKTEQISRIKAEVILNSYISKGINERDQESESSINDGSVISAENFFMNSLRKKEQQKNSRLMKWAQYDSCIKETNTTQVNEKFKNELPEQSELKINITLFIEDFESNEGVVRCLLNDLVEKICAYVDDSIDFIKEDCPKTKSYENEASFTLTVQKNKVNCTMDLLCAKKNIFHHKCDVADVTKVKRISSKSDSQIQTIINNNIENNYAKHHSEDTQKPSSQLVNKRDILHKKIKHKNAEEPKRNKKLCPIPGCGAKVVNLPRHIKLSKKSDHLLLKKSASKVVSIFGLRNAKRSNASIQYRKKMRICPVDGCFSVILNLSDHFKKSHLEIFNNTELYGKIRNKATVMIGYEEEKIESIFKSNNRESEDSSTHSESGSSESNCSGYKKFICKTDSLYSKSLSTDSDSEYNVEVDKTDESIDDFLLEDGDEGSVSNVLNAF</sequence>
<dbReference type="Proteomes" id="UP001652625">
    <property type="component" value="Chromosome 02"/>
</dbReference>